<feature type="compositionally biased region" description="Basic and acidic residues" evidence="1">
    <location>
        <begin position="158"/>
        <end position="167"/>
    </location>
</feature>
<protein>
    <submittedName>
        <fullName evidence="2">Uncharacterized protein</fullName>
    </submittedName>
</protein>
<feature type="compositionally biased region" description="Polar residues" evidence="1">
    <location>
        <begin position="507"/>
        <end position="534"/>
    </location>
</feature>
<dbReference type="PANTHER" id="PTHR34112:SF13">
    <property type="entry name" value="OS04G0448200 PROTEIN"/>
    <property type="match status" value="1"/>
</dbReference>
<reference evidence="2 3" key="1">
    <citation type="submission" date="2024-03" db="EMBL/GenBank/DDBJ databases">
        <title>WGS assembly of Saponaria officinalis var. Norfolk2.</title>
        <authorList>
            <person name="Jenkins J."/>
            <person name="Shu S."/>
            <person name="Grimwood J."/>
            <person name="Barry K."/>
            <person name="Goodstein D."/>
            <person name="Schmutz J."/>
            <person name="Leebens-Mack J."/>
            <person name="Osbourn A."/>
        </authorList>
    </citation>
    <scope>NUCLEOTIDE SEQUENCE [LARGE SCALE GENOMIC DNA]</scope>
    <source>
        <strain evidence="3">cv. Norfolk2</strain>
        <strain evidence="2">JIC</strain>
        <tissue evidence="2">Leaf</tissue>
    </source>
</reference>
<feature type="region of interest" description="Disordered" evidence="1">
    <location>
        <begin position="158"/>
        <end position="224"/>
    </location>
</feature>
<gene>
    <name evidence="2" type="ORF">RND81_03G233700</name>
</gene>
<comment type="caution">
    <text evidence="2">The sequence shown here is derived from an EMBL/GenBank/DDBJ whole genome shotgun (WGS) entry which is preliminary data.</text>
</comment>
<feature type="region of interest" description="Disordered" evidence="1">
    <location>
        <begin position="1"/>
        <end position="73"/>
    </location>
</feature>
<feature type="region of interest" description="Disordered" evidence="1">
    <location>
        <begin position="86"/>
        <end position="115"/>
    </location>
</feature>
<feature type="region of interest" description="Disordered" evidence="1">
    <location>
        <begin position="505"/>
        <end position="534"/>
    </location>
</feature>
<organism evidence="2 3">
    <name type="scientific">Saponaria officinalis</name>
    <name type="common">Common soapwort</name>
    <name type="synonym">Lychnis saponaria</name>
    <dbReference type="NCBI Taxonomy" id="3572"/>
    <lineage>
        <taxon>Eukaryota</taxon>
        <taxon>Viridiplantae</taxon>
        <taxon>Streptophyta</taxon>
        <taxon>Embryophyta</taxon>
        <taxon>Tracheophyta</taxon>
        <taxon>Spermatophyta</taxon>
        <taxon>Magnoliopsida</taxon>
        <taxon>eudicotyledons</taxon>
        <taxon>Gunneridae</taxon>
        <taxon>Pentapetalae</taxon>
        <taxon>Caryophyllales</taxon>
        <taxon>Caryophyllaceae</taxon>
        <taxon>Caryophylleae</taxon>
        <taxon>Saponaria</taxon>
    </lineage>
</organism>
<keyword evidence="3" id="KW-1185">Reference proteome</keyword>
<accession>A0AAW1M8S0</accession>
<proteinExistence type="predicted"/>
<evidence type="ECO:0000256" key="1">
    <source>
        <dbReference type="SAM" id="MobiDB-lite"/>
    </source>
</evidence>
<dbReference type="Proteomes" id="UP001443914">
    <property type="component" value="Unassembled WGS sequence"/>
</dbReference>
<dbReference type="AlphaFoldDB" id="A0AAW1M8S0"/>
<evidence type="ECO:0000313" key="2">
    <source>
        <dbReference type="EMBL" id="KAK9743346.1"/>
    </source>
</evidence>
<sequence>MEKSEPSFVPEWLRSKTGGGSSHHFASSQADRKSSSNSPRSSSSNNSSNRRDKNPYSRSHNNSSRNQCSKDREYLGDGDTWDFEYSDPLTSFSGRRPAKGSLERSKSMISGKGVEPLHRRAVADLRNRNHYINSNGNEAFSVGSGSTGTQMSFEKDFPFSRSEERSTTPDIIRVPSPGLSRGVQGLSIRSPPLVGSEGRTSALAKGPVGGSGSNIVSSPDGLQRSSDATNDVSALASALTASAVCSNGFISKTEASVQAPVRSLSVPKAQKFVELSFVGSKKLIPMTPSVPQKLVLNPSDKLKPKTAARSNDGVTGPKNGLHQIASAQLGSQAGPSLTSAPIKNANMKHVAPERKTSASNLNAIPVADKRLSLAQLRSRHNFLNLMREKSVARSSSDVDPVPVVSSAVQNIDESKGVACDSVGPSEKCDGKCNGDASNMAKSSSDQETAMSQNKIIHTAEELEFLHALGWEDDDGDDEGLTEEEITAFVNKYMTSKQAAKLLKGLQSKMTSETDSQGPCTDNASSELAASGTQL</sequence>
<dbReference type="EMBL" id="JBDFQZ010000003">
    <property type="protein sequence ID" value="KAK9743344.1"/>
    <property type="molecule type" value="Genomic_DNA"/>
</dbReference>
<feature type="compositionally biased region" description="Low complexity" evidence="1">
    <location>
        <begin position="35"/>
        <end position="48"/>
    </location>
</feature>
<evidence type="ECO:0000313" key="3">
    <source>
        <dbReference type="Proteomes" id="UP001443914"/>
    </source>
</evidence>
<dbReference type="PANTHER" id="PTHR34112">
    <property type="entry name" value="C-JUN-AMINO-TERMINAL KINASE-INTERACTING PROTEIN"/>
    <property type="match status" value="1"/>
</dbReference>
<dbReference type="EMBL" id="JBDFQZ010000003">
    <property type="protein sequence ID" value="KAK9743345.1"/>
    <property type="molecule type" value="Genomic_DNA"/>
</dbReference>
<dbReference type="EMBL" id="JBDFQZ010000003">
    <property type="protein sequence ID" value="KAK9743346.1"/>
    <property type="molecule type" value="Genomic_DNA"/>
</dbReference>
<name>A0AAW1M8S0_SAPOF</name>
<feature type="compositionally biased region" description="Polar residues" evidence="1">
    <location>
        <begin position="56"/>
        <end position="67"/>
    </location>
</feature>
<dbReference type="EMBL" id="JBDFQZ010000003">
    <property type="protein sequence ID" value="KAK9743347.1"/>
    <property type="molecule type" value="Genomic_DNA"/>
</dbReference>